<gene>
    <name evidence="2" type="ORF">Cvel_13397</name>
</gene>
<dbReference type="AlphaFoldDB" id="A0A0G4IDT1"/>
<dbReference type="EMBL" id="CDMZ01005858">
    <property type="protein sequence ID" value="CEM55259.1"/>
    <property type="molecule type" value="Genomic_DNA"/>
</dbReference>
<feature type="region of interest" description="Disordered" evidence="1">
    <location>
        <begin position="1"/>
        <end position="109"/>
    </location>
</feature>
<sequence>MRPSSTANTRPKKRLLVSSASHTIISPLRKSETGGAVGTEASDSGETAGTGVPDVWGGNCKLGWEDNAEELSAGAGGDSGSGAEGEEGGGGTDLRRQRTWAKMLRPVEE</sequence>
<dbReference type="VEuPathDB" id="CryptoDB:Cvel_13397"/>
<feature type="compositionally biased region" description="Gly residues" evidence="1">
    <location>
        <begin position="74"/>
        <end position="92"/>
    </location>
</feature>
<organism evidence="2">
    <name type="scientific">Chromera velia CCMP2878</name>
    <dbReference type="NCBI Taxonomy" id="1169474"/>
    <lineage>
        <taxon>Eukaryota</taxon>
        <taxon>Sar</taxon>
        <taxon>Alveolata</taxon>
        <taxon>Colpodellida</taxon>
        <taxon>Chromeraceae</taxon>
        <taxon>Chromera</taxon>
    </lineage>
</organism>
<name>A0A0G4IDT1_9ALVE</name>
<reference evidence="2" key="1">
    <citation type="submission" date="2014-11" db="EMBL/GenBank/DDBJ databases">
        <authorList>
            <person name="Otto D Thomas"/>
            <person name="Naeem Raeece"/>
        </authorList>
    </citation>
    <scope>NUCLEOTIDE SEQUENCE</scope>
</reference>
<evidence type="ECO:0000256" key="1">
    <source>
        <dbReference type="SAM" id="MobiDB-lite"/>
    </source>
</evidence>
<proteinExistence type="predicted"/>
<evidence type="ECO:0000313" key="2">
    <source>
        <dbReference type="EMBL" id="CEM55259.1"/>
    </source>
</evidence>
<accession>A0A0G4IDT1</accession>
<protein>
    <submittedName>
        <fullName evidence="2">Uncharacterized protein</fullName>
    </submittedName>
</protein>